<evidence type="ECO:0000256" key="2">
    <source>
        <dbReference type="RuleBase" id="RU363116"/>
    </source>
</evidence>
<feature type="compositionally biased region" description="Polar residues" evidence="3">
    <location>
        <begin position="56"/>
        <end position="77"/>
    </location>
</feature>
<comment type="similarity">
    <text evidence="1 2">Belongs to the phospholipid scramblase family.</text>
</comment>
<dbReference type="GO" id="GO:0005886">
    <property type="term" value="C:plasma membrane"/>
    <property type="evidence" value="ECO:0007669"/>
    <property type="project" value="TreeGrafter"/>
</dbReference>
<gene>
    <name evidence="4" type="ORF">CY34DRAFT_800880</name>
</gene>
<dbReference type="PANTHER" id="PTHR23248:SF9">
    <property type="entry name" value="PHOSPHOLIPID SCRAMBLASE"/>
    <property type="match status" value="1"/>
</dbReference>
<dbReference type="Pfam" id="PF03803">
    <property type="entry name" value="Scramblase"/>
    <property type="match status" value="1"/>
</dbReference>
<name>A0A0D0BSP2_9AGAM</name>
<evidence type="ECO:0000313" key="4">
    <source>
        <dbReference type="EMBL" id="KIK46008.1"/>
    </source>
</evidence>
<organism evidence="4 5">
    <name type="scientific">Suillus luteus UH-Slu-Lm8-n1</name>
    <dbReference type="NCBI Taxonomy" id="930992"/>
    <lineage>
        <taxon>Eukaryota</taxon>
        <taxon>Fungi</taxon>
        <taxon>Dikarya</taxon>
        <taxon>Basidiomycota</taxon>
        <taxon>Agaricomycotina</taxon>
        <taxon>Agaricomycetes</taxon>
        <taxon>Agaricomycetidae</taxon>
        <taxon>Boletales</taxon>
        <taxon>Suillineae</taxon>
        <taxon>Suillaceae</taxon>
        <taxon>Suillus</taxon>
    </lineage>
</organism>
<accession>A0A0D0BSP2</accession>
<protein>
    <recommendedName>
        <fullName evidence="2">Phospholipid scramblase</fullName>
    </recommendedName>
</protein>
<dbReference type="InterPro" id="IPR025659">
    <property type="entry name" value="Tubby-like_C"/>
</dbReference>
<feature type="compositionally biased region" description="Polar residues" evidence="3">
    <location>
        <begin position="85"/>
        <end position="98"/>
    </location>
</feature>
<dbReference type="Proteomes" id="UP000054485">
    <property type="component" value="Unassembled WGS sequence"/>
</dbReference>
<evidence type="ECO:0000313" key="5">
    <source>
        <dbReference type="Proteomes" id="UP000054485"/>
    </source>
</evidence>
<dbReference type="OrthoDB" id="191150at2759"/>
<dbReference type="HOGENOM" id="CLU_023808_0_0_1"/>
<dbReference type="PANTHER" id="PTHR23248">
    <property type="entry name" value="PHOSPHOLIPID SCRAMBLASE-RELATED"/>
    <property type="match status" value="1"/>
</dbReference>
<evidence type="ECO:0000256" key="3">
    <source>
        <dbReference type="SAM" id="MobiDB-lite"/>
    </source>
</evidence>
<dbReference type="InParanoid" id="A0A0D0BSP2"/>
<dbReference type="SUPFAM" id="SSF54518">
    <property type="entry name" value="Tubby C-terminal domain-like"/>
    <property type="match status" value="1"/>
</dbReference>
<evidence type="ECO:0000256" key="1">
    <source>
        <dbReference type="ARBA" id="ARBA00005350"/>
    </source>
</evidence>
<reference evidence="5" key="2">
    <citation type="submission" date="2015-01" db="EMBL/GenBank/DDBJ databases">
        <title>Evolutionary Origins and Diversification of the Mycorrhizal Mutualists.</title>
        <authorList>
            <consortium name="DOE Joint Genome Institute"/>
            <consortium name="Mycorrhizal Genomics Consortium"/>
            <person name="Kohler A."/>
            <person name="Kuo A."/>
            <person name="Nagy L.G."/>
            <person name="Floudas D."/>
            <person name="Copeland A."/>
            <person name="Barry K.W."/>
            <person name="Cichocki N."/>
            <person name="Veneault-Fourrey C."/>
            <person name="LaButti K."/>
            <person name="Lindquist E.A."/>
            <person name="Lipzen A."/>
            <person name="Lundell T."/>
            <person name="Morin E."/>
            <person name="Murat C."/>
            <person name="Riley R."/>
            <person name="Ohm R."/>
            <person name="Sun H."/>
            <person name="Tunlid A."/>
            <person name="Henrissat B."/>
            <person name="Grigoriev I.V."/>
            <person name="Hibbett D.S."/>
            <person name="Martin F."/>
        </authorList>
    </citation>
    <scope>NUCLEOTIDE SEQUENCE [LARGE SCALE GENOMIC DNA]</scope>
    <source>
        <strain evidence="5">UH-Slu-Lm8-n1</strain>
    </source>
</reference>
<dbReference type="InterPro" id="IPR005552">
    <property type="entry name" value="Scramblase"/>
</dbReference>
<dbReference type="GO" id="GO:0017128">
    <property type="term" value="F:phospholipid scramblase activity"/>
    <property type="evidence" value="ECO:0007669"/>
    <property type="project" value="InterPro"/>
</dbReference>
<feature type="region of interest" description="Disordered" evidence="3">
    <location>
        <begin position="38"/>
        <end position="102"/>
    </location>
</feature>
<proteinExistence type="inferred from homology"/>
<dbReference type="EMBL" id="KN835164">
    <property type="protein sequence ID" value="KIK46008.1"/>
    <property type="molecule type" value="Genomic_DNA"/>
</dbReference>
<dbReference type="STRING" id="930992.A0A0D0BSP2"/>
<keyword evidence="5" id="KW-1185">Reference proteome</keyword>
<reference evidence="4 5" key="1">
    <citation type="submission" date="2014-04" db="EMBL/GenBank/DDBJ databases">
        <authorList>
            <consortium name="DOE Joint Genome Institute"/>
            <person name="Kuo A."/>
            <person name="Ruytinx J."/>
            <person name="Rineau F."/>
            <person name="Colpaert J."/>
            <person name="Kohler A."/>
            <person name="Nagy L.G."/>
            <person name="Floudas D."/>
            <person name="Copeland A."/>
            <person name="Barry K.W."/>
            <person name="Cichocki N."/>
            <person name="Veneault-Fourrey C."/>
            <person name="LaButti K."/>
            <person name="Lindquist E.A."/>
            <person name="Lipzen A."/>
            <person name="Lundell T."/>
            <person name="Morin E."/>
            <person name="Murat C."/>
            <person name="Sun H."/>
            <person name="Tunlid A."/>
            <person name="Henrissat B."/>
            <person name="Grigoriev I.V."/>
            <person name="Hibbett D.S."/>
            <person name="Martin F."/>
            <person name="Nordberg H.P."/>
            <person name="Cantor M.N."/>
            <person name="Hua S.X."/>
        </authorList>
    </citation>
    <scope>NUCLEOTIDE SEQUENCE [LARGE SCALE GENOMIC DNA]</scope>
    <source>
        <strain evidence="4 5">UH-Slu-Lm8-n1</strain>
    </source>
</reference>
<dbReference type="AlphaFoldDB" id="A0A0D0BSP2"/>
<sequence>MIGLLASAGRKTLTNPNPCVALLHRTQSFQRGYALSRFPDRRTGFGRTPNAGRKPTQGTASSAQGSDETYDSGSSRFTYEERPSAQDSQLWDASQRMPSGNPEEGLKHLLLNNNTLVITRKLEMLSIFMGFEQSNRYTIENEAGEPLGYIAEEPRGVLSMFARQIFRTHRPFRALVMDLHGSPILWIRRPFSWINSRMFVQRLKDLHEHTSEGEPVLDTFAEVQQEWHLWRRRYHLFLRDQPRRILSTTSEPQPEPPTDSFTQFAKIDEGLWAWHFNMLDARGMPIASVNRAFRGFGREIFTDTGQYFVTFDATRQDVSDSDQTLQQPTVIRNLTLDERALVLAAAVNIDYDYFSRHSEGHGLGFPMLWSSGE</sequence>
<dbReference type="FunCoup" id="A0A0D0BSP2">
    <property type="interactions" value="149"/>
</dbReference>